<evidence type="ECO:0000313" key="3">
    <source>
        <dbReference type="EMBL" id="PQO30708.1"/>
    </source>
</evidence>
<evidence type="ECO:0000256" key="1">
    <source>
        <dbReference type="SAM" id="MobiDB-lite"/>
    </source>
</evidence>
<dbReference type="EMBL" id="PUIA01000038">
    <property type="protein sequence ID" value="PQO30708.1"/>
    <property type="molecule type" value="Genomic_DNA"/>
</dbReference>
<feature type="region of interest" description="Disordered" evidence="1">
    <location>
        <begin position="116"/>
        <end position="141"/>
    </location>
</feature>
<feature type="compositionally biased region" description="Polar residues" evidence="1">
    <location>
        <begin position="126"/>
        <end position="141"/>
    </location>
</feature>
<dbReference type="InterPro" id="IPR019301">
    <property type="entry name" value="Flagellar_prot_FlgJ_N"/>
</dbReference>
<dbReference type="RefSeq" id="WP_105354705.1">
    <property type="nucleotide sequence ID" value="NZ_PUIA01000038.1"/>
</dbReference>
<feature type="domain" description="Flagellar protein FlgJ N-terminal" evidence="2">
    <location>
        <begin position="37"/>
        <end position="73"/>
    </location>
</feature>
<feature type="compositionally biased region" description="Low complexity" evidence="1">
    <location>
        <begin position="116"/>
        <end position="125"/>
    </location>
</feature>
<organism evidence="3 4">
    <name type="scientific">Blastopirellula marina</name>
    <dbReference type="NCBI Taxonomy" id="124"/>
    <lineage>
        <taxon>Bacteria</taxon>
        <taxon>Pseudomonadati</taxon>
        <taxon>Planctomycetota</taxon>
        <taxon>Planctomycetia</taxon>
        <taxon>Pirellulales</taxon>
        <taxon>Pirellulaceae</taxon>
        <taxon>Blastopirellula</taxon>
    </lineage>
</organism>
<comment type="caution">
    <text evidence="3">The sequence shown here is derived from an EMBL/GenBank/DDBJ whole genome shotgun (WGS) entry which is preliminary data.</text>
</comment>
<evidence type="ECO:0000313" key="4">
    <source>
        <dbReference type="Proteomes" id="UP000240009"/>
    </source>
</evidence>
<gene>
    <name evidence="3" type="ORF">C5Y96_14705</name>
</gene>
<dbReference type="Proteomes" id="UP000240009">
    <property type="component" value="Unassembled WGS sequence"/>
</dbReference>
<dbReference type="OrthoDB" id="280272at2"/>
<accession>A0A2S8FEW3</accession>
<protein>
    <recommendedName>
        <fullName evidence="2">Flagellar protein FlgJ N-terminal domain-containing protein</fullName>
    </recommendedName>
</protein>
<evidence type="ECO:0000259" key="2">
    <source>
        <dbReference type="Pfam" id="PF10135"/>
    </source>
</evidence>
<reference evidence="3 4" key="1">
    <citation type="submission" date="2018-02" db="EMBL/GenBank/DDBJ databases">
        <title>Comparative genomes isolates from brazilian mangrove.</title>
        <authorList>
            <person name="Araujo J.E."/>
            <person name="Taketani R.G."/>
            <person name="Silva M.C.P."/>
            <person name="Loureco M.V."/>
            <person name="Andreote F.D."/>
        </authorList>
    </citation>
    <scope>NUCLEOTIDE SEQUENCE [LARGE SCALE GENOMIC DNA]</scope>
    <source>
        <strain evidence="3 4">HEX-2 MGV</strain>
    </source>
</reference>
<sequence>MNVNTLTSTSGTAAPQGQLREKFDQFVGESMFGQMLKSMRESVGKPAYFHGGRAEEVFQSQLDQLLVEKISDASAEQISQPMFELFTANMGNRQEASELSSFVSEDEAQQAIQQLGSLQQQNKSQDSATNSAALSQLDVSI</sequence>
<dbReference type="AlphaFoldDB" id="A0A2S8FEW3"/>
<name>A0A2S8FEW3_9BACT</name>
<dbReference type="Pfam" id="PF10135">
    <property type="entry name" value="Rod-binding"/>
    <property type="match status" value="1"/>
</dbReference>
<proteinExistence type="predicted"/>